<feature type="active site" description="Nucleophile" evidence="4">
    <location>
        <position position="47"/>
    </location>
</feature>
<dbReference type="FunFam" id="3.40.1090.10:FF:000003">
    <property type="entry name" value="Patatin-like phospholipase domain-containing protein 2"/>
    <property type="match status" value="1"/>
</dbReference>
<protein>
    <recommendedName>
        <fullName evidence="1">triacylglycerol lipase</fullName>
        <ecNumber evidence="1">3.1.1.3</ecNumber>
    </recommendedName>
</protein>
<name>A0A0N4UQG1_DRAME</name>
<sequence length="293" mass="32302">MVSHRPFCKYSLSFAGCGFLCVYHTGVCAALKEYAPRLLENVLCGASAGSLIAAAVACGICMSKATSVLLHVVVQARSVILGAFNNDFDLMRIIEKDLQALLPDNAHELCSGRVRISLTRVEDLKNVVISEYHSKEDLIQAIICSCFIPVYAGFYYPQFRGETYIDGGVTDNQPSYGENTLTVSPFSGEADICPRDEESASMLNLNFGGTSIRFTTNNLQRFMFCLFPPSPDVCSQICRQGFSDTLRFLVNNGFLSEGEEQIRVYKNHGVADFLSRSKIGHLFPIIMENGKLP</sequence>
<dbReference type="GO" id="GO:0016020">
    <property type="term" value="C:membrane"/>
    <property type="evidence" value="ECO:0007669"/>
    <property type="project" value="TreeGrafter"/>
</dbReference>
<feature type="domain" description="PNPLA" evidence="5">
    <location>
        <begin position="12"/>
        <end position="179"/>
    </location>
</feature>
<dbReference type="GO" id="GO:0019433">
    <property type="term" value="P:triglyceride catabolic process"/>
    <property type="evidence" value="ECO:0007669"/>
    <property type="project" value="TreeGrafter"/>
</dbReference>
<evidence type="ECO:0000313" key="8">
    <source>
        <dbReference type="Proteomes" id="UP000274756"/>
    </source>
</evidence>
<evidence type="ECO:0000313" key="6">
    <source>
        <dbReference type="EMBL" id="VDN53775.1"/>
    </source>
</evidence>
<evidence type="ECO:0000256" key="1">
    <source>
        <dbReference type="ARBA" id="ARBA00013279"/>
    </source>
</evidence>
<dbReference type="InterPro" id="IPR033562">
    <property type="entry name" value="PLPL"/>
</dbReference>
<feature type="active site" description="Proton acceptor" evidence="4">
    <location>
        <position position="166"/>
    </location>
</feature>
<dbReference type="AlphaFoldDB" id="A0A0N4UQG1"/>
<feature type="short sequence motif" description="GXSXG" evidence="4">
    <location>
        <begin position="45"/>
        <end position="49"/>
    </location>
</feature>
<evidence type="ECO:0000256" key="4">
    <source>
        <dbReference type="PROSITE-ProRule" id="PRU01161"/>
    </source>
</evidence>
<gene>
    <name evidence="6" type="ORF">DME_LOCUS3748</name>
</gene>
<evidence type="ECO:0000256" key="2">
    <source>
        <dbReference type="ARBA" id="ARBA00022801"/>
    </source>
</evidence>
<dbReference type="GO" id="GO:0004806">
    <property type="term" value="F:triacylglycerol lipase activity"/>
    <property type="evidence" value="ECO:0007669"/>
    <property type="project" value="UniProtKB-EC"/>
</dbReference>
<dbReference type="EMBL" id="UYYG01000178">
    <property type="protein sequence ID" value="VDN53775.1"/>
    <property type="molecule type" value="Genomic_DNA"/>
</dbReference>
<evidence type="ECO:0000259" key="5">
    <source>
        <dbReference type="PROSITE" id="PS51635"/>
    </source>
</evidence>
<dbReference type="Proteomes" id="UP000038040">
    <property type="component" value="Unplaced"/>
</dbReference>
<dbReference type="Pfam" id="PF01734">
    <property type="entry name" value="Patatin"/>
    <property type="match status" value="1"/>
</dbReference>
<dbReference type="WBParaSite" id="DME_0001024701-mRNA-1">
    <property type="protein sequence ID" value="DME_0001024701-mRNA-1"/>
    <property type="gene ID" value="DME_0001024701"/>
</dbReference>
<dbReference type="OrthoDB" id="197155at2759"/>
<feature type="short sequence motif" description="DGA/G" evidence="4">
    <location>
        <begin position="166"/>
        <end position="168"/>
    </location>
</feature>
<dbReference type="GO" id="GO:0005737">
    <property type="term" value="C:cytoplasm"/>
    <property type="evidence" value="ECO:0007669"/>
    <property type="project" value="TreeGrafter"/>
</dbReference>
<keyword evidence="2 4" id="KW-0378">Hydrolase</keyword>
<dbReference type="GO" id="GO:0005811">
    <property type="term" value="C:lipid droplet"/>
    <property type="evidence" value="ECO:0007669"/>
    <property type="project" value="TreeGrafter"/>
</dbReference>
<dbReference type="PROSITE" id="PS51635">
    <property type="entry name" value="PNPLA"/>
    <property type="match status" value="1"/>
</dbReference>
<comment type="caution">
    <text evidence="4">Lacks conserved residue(s) required for the propagation of feature annotation.</text>
</comment>
<keyword evidence="3 4" id="KW-0443">Lipid metabolism</keyword>
<proteinExistence type="predicted"/>
<dbReference type="EC" id="3.1.1.3" evidence="1"/>
<keyword evidence="4" id="KW-0442">Lipid degradation</keyword>
<dbReference type="Proteomes" id="UP000274756">
    <property type="component" value="Unassembled WGS sequence"/>
</dbReference>
<evidence type="ECO:0000313" key="7">
    <source>
        <dbReference type="Proteomes" id="UP000038040"/>
    </source>
</evidence>
<dbReference type="InterPro" id="IPR002641">
    <property type="entry name" value="PNPLA_dom"/>
</dbReference>
<accession>A0A0N4UQG1</accession>
<dbReference type="STRING" id="318479.A0A0N4UQG1"/>
<organism evidence="7 9">
    <name type="scientific">Dracunculus medinensis</name>
    <name type="common">Guinea worm</name>
    <dbReference type="NCBI Taxonomy" id="318479"/>
    <lineage>
        <taxon>Eukaryota</taxon>
        <taxon>Metazoa</taxon>
        <taxon>Ecdysozoa</taxon>
        <taxon>Nematoda</taxon>
        <taxon>Chromadorea</taxon>
        <taxon>Rhabditida</taxon>
        <taxon>Spirurina</taxon>
        <taxon>Dracunculoidea</taxon>
        <taxon>Dracunculidae</taxon>
        <taxon>Dracunculus</taxon>
    </lineage>
</organism>
<evidence type="ECO:0000313" key="9">
    <source>
        <dbReference type="WBParaSite" id="DME_0001024701-mRNA-1"/>
    </source>
</evidence>
<dbReference type="SUPFAM" id="SSF52151">
    <property type="entry name" value="FabD/lysophospholipase-like"/>
    <property type="match status" value="1"/>
</dbReference>
<dbReference type="PANTHER" id="PTHR12406:SF41">
    <property type="entry name" value="BRUMMER, ISOFORM B-RELATED"/>
    <property type="match status" value="1"/>
</dbReference>
<dbReference type="PANTHER" id="PTHR12406">
    <property type="entry name" value="CALCIUM-INDEPENDENT PHOSPHOLIPASE A2 IPLA2 -RELATED"/>
    <property type="match status" value="1"/>
</dbReference>
<keyword evidence="8" id="KW-1185">Reference proteome</keyword>
<reference evidence="9" key="1">
    <citation type="submission" date="2017-02" db="UniProtKB">
        <authorList>
            <consortium name="WormBaseParasite"/>
        </authorList>
    </citation>
    <scope>IDENTIFICATION</scope>
</reference>
<evidence type="ECO:0000256" key="3">
    <source>
        <dbReference type="ARBA" id="ARBA00023098"/>
    </source>
</evidence>
<dbReference type="GO" id="GO:0055088">
    <property type="term" value="P:lipid homeostasis"/>
    <property type="evidence" value="ECO:0007669"/>
    <property type="project" value="TreeGrafter"/>
</dbReference>
<dbReference type="Gene3D" id="3.40.1090.10">
    <property type="entry name" value="Cytosolic phospholipase A2 catalytic domain"/>
    <property type="match status" value="2"/>
</dbReference>
<dbReference type="InterPro" id="IPR016035">
    <property type="entry name" value="Acyl_Trfase/lysoPLipase"/>
</dbReference>
<reference evidence="6 8" key="2">
    <citation type="submission" date="2018-11" db="EMBL/GenBank/DDBJ databases">
        <authorList>
            <consortium name="Pathogen Informatics"/>
        </authorList>
    </citation>
    <scope>NUCLEOTIDE SEQUENCE [LARGE SCALE GENOMIC DNA]</scope>
</reference>
<dbReference type="CDD" id="cd07204">
    <property type="entry name" value="Pat_PNPLA_like"/>
    <property type="match status" value="1"/>
</dbReference>